<comment type="caution">
    <text evidence="10">The sequence shown here is derived from an EMBL/GenBank/DDBJ whole genome shotgun (WGS) entry which is preliminary data.</text>
</comment>
<dbReference type="Gene3D" id="1.20.1560.10">
    <property type="entry name" value="ABC transporter type 1, transmembrane domain"/>
    <property type="match status" value="1"/>
</dbReference>
<evidence type="ECO:0000313" key="10">
    <source>
        <dbReference type="EMBL" id="MFD2661437.1"/>
    </source>
</evidence>
<dbReference type="Pfam" id="PF00005">
    <property type="entry name" value="ABC_tran"/>
    <property type="match status" value="1"/>
</dbReference>
<keyword evidence="11" id="KW-1185">Reference proteome</keyword>
<dbReference type="PANTHER" id="PTHR24221">
    <property type="entry name" value="ATP-BINDING CASSETTE SUB-FAMILY B"/>
    <property type="match status" value="1"/>
</dbReference>
<dbReference type="SMART" id="SM00382">
    <property type="entry name" value="AAA"/>
    <property type="match status" value="1"/>
</dbReference>
<evidence type="ECO:0000256" key="2">
    <source>
        <dbReference type="ARBA" id="ARBA00022692"/>
    </source>
</evidence>
<evidence type="ECO:0000259" key="9">
    <source>
        <dbReference type="PROSITE" id="PS50929"/>
    </source>
</evidence>
<dbReference type="InterPro" id="IPR039421">
    <property type="entry name" value="Type_1_exporter"/>
</dbReference>
<dbReference type="Pfam" id="PF00664">
    <property type="entry name" value="ABC_membrane"/>
    <property type="match status" value="1"/>
</dbReference>
<keyword evidence="5 7" id="KW-1133">Transmembrane helix</keyword>
<accession>A0ABW5QYG5</accession>
<dbReference type="Gene3D" id="3.40.50.300">
    <property type="entry name" value="P-loop containing nucleotide triphosphate hydrolases"/>
    <property type="match status" value="1"/>
</dbReference>
<evidence type="ECO:0000259" key="8">
    <source>
        <dbReference type="PROSITE" id="PS50893"/>
    </source>
</evidence>
<sequence>MKDLFHYVHKLRKASGWRLYMNMAMTIAISSLDGIGIYLIVPLLGIIGALQIDTDAISLLSGLETFAEGLSIELSLPLVLGLYVLIVGGQALLQRFQTVQNTRILQRYVRTLRMEMYGGLLRAKWEFFLRKRKSDFHHVMVNELGRVSYGTSLLLQMATGILFTVIQIGLAFFLSPLLTLVVIGSGALLAVFSRKFVRKAGRIGDKTTELSQSFMAGISDHFNGIKDIKSNRLENSHLSWFDNLSRELESNVVGFIKVNSLSQFTYKAASIVLIAGFVYLALEVLHTPAEQLLLIVLIFSRLWPRFIGIQSNIEQLASSLPAFKAMRKLQEEADRDRELEGSGSPGEGERCLPVDGIECRRVYYRYDTSEPAYALRDINVKIPANRMTAIVGKSGAGKSTLIDMLMGLIKPERGEVLLDGAVLSEERQLRSLRSSIGYVAQDPFLFNASLRDNLKLVAPQAKDDELWEALKFSASEKFVRKLPQGLDTVIGDRGIRLSGGERQRIVLARAILKRPSILVLDEATSALDSENERLIQEALERLKGKLTIIVIAHRLSTIRHADQVIVMDQGEIIQQGGYQQLSQETKGKFRQLLNYQSEAVPAGDEMA</sequence>
<dbReference type="GO" id="GO:0005524">
    <property type="term" value="F:ATP binding"/>
    <property type="evidence" value="ECO:0007669"/>
    <property type="project" value="UniProtKB-KW"/>
</dbReference>
<comment type="subcellular location">
    <subcellularLocation>
        <location evidence="1">Cell membrane</location>
        <topology evidence="1">Multi-pass membrane protein</topology>
    </subcellularLocation>
</comment>
<dbReference type="SUPFAM" id="SSF90123">
    <property type="entry name" value="ABC transporter transmembrane region"/>
    <property type="match status" value="1"/>
</dbReference>
<dbReference type="InterPro" id="IPR011527">
    <property type="entry name" value="ABC1_TM_dom"/>
</dbReference>
<evidence type="ECO:0000256" key="4">
    <source>
        <dbReference type="ARBA" id="ARBA00022840"/>
    </source>
</evidence>
<dbReference type="PANTHER" id="PTHR24221:SF654">
    <property type="entry name" value="ATP-BINDING CASSETTE SUB-FAMILY B MEMBER 6"/>
    <property type="match status" value="1"/>
</dbReference>
<dbReference type="PROSITE" id="PS50893">
    <property type="entry name" value="ABC_TRANSPORTER_2"/>
    <property type="match status" value="1"/>
</dbReference>
<feature type="transmembrane region" description="Helical" evidence="7">
    <location>
        <begin position="264"/>
        <end position="282"/>
    </location>
</feature>
<feature type="transmembrane region" description="Helical" evidence="7">
    <location>
        <begin position="70"/>
        <end position="93"/>
    </location>
</feature>
<dbReference type="RefSeq" id="WP_379274268.1">
    <property type="nucleotide sequence ID" value="NZ_JBHUGT010000043.1"/>
</dbReference>
<dbReference type="EMBL" id="JBHUMY010000013">
    <property type="protein sequence ID" value="MFD2661437.1"/>
    <property type="molecule type" value="Genomic_DNA"/>
</dbReference>
<dbReference type="InterPro" id="IPR003439">
    <property type="entry name" value="ABC_transporter-like_ATP-bd"/>
</dbReference>
<feature type="domain" description="ABC transmembrane type-1" evidence="9">
    <location>
        <begin position="23"/>
        <end position="318"/>
    </location>
</feature>
<evidence type="ECO:0000313" key="11">
    <source>
        <dbReference type="Proteomes" id="UP001597493"/>
    </source>
</evidence>
<proteinExistence type="predicted"/>
<evidence type="ECO:0000256" key="1">
    <source>
        <dbReference type="ARBA" id="ARBA00004651"/>
    </source>
</evidence>
<dbReference type="PROSITE" id="PS00211">
    <property type="entry name" value="ABC_TRANSPORTER_1"/>
    <property type="match status" value="1"/>
</dbReference>
<dbReference type="InterPro" id="IPR003593">
    <property type="entry name" value="AAA+_ATPase"/>
</dbReference>
<dbReference type="PROSITE" id="PS50929">
    <property type="entry name" value="ABC_TM1F"/>
    <property type="match status" value="1"/>
</dbReference>
<feature type="domain" description="ABC transporter" evidence="8">
    <location>
        <begin position="357"/>
        <end position="594"/>
    </location>
</feature>
<dbReference type="InterPro" id="IPR036640">
    <property type="entry name" value="ABC1_TM_sf"/>
</dbReference>
<keyword evidence="2 7" id="KW-0812">Transmembrane</keyword>
<evidence type="ECO:0000256" key="5">
    <source>
        <dbReference type="ARBA" id="ARBA00022989"/>
    </source>
</evidence>
<keyword evidence="6 7" id="KW-0472">Membrane</keyword>
<feature type="transmembrane region" description="Helical" evidence="7">
    <location>
        <begin position="172"/>
        <end position="192"/>
    </location>
</feature>
<dbReference type="Proteomes" id="UP001597493">
    <property type="component" value="Unassembled WGS sequence"/>
</dbReference>
<dbReference type="InterPro" id="IPR027417">
    <property type="entry name" value="P-loop_NTPase"/>
</dbReference>
<dbReference type="InterPro" id="IPR017871">
    <property type="entry name" value="ABC_transporter-like_CS"/>
</dbReference>
<keyword evidence="4 10" id="KW-0067">ATP-binding</keyword>
<evidence type="ECO:0000256" key="3">
    <source>
        <dbReference type="ARBA" id="ARBA00022741"/>
    </source>
</evidence>
<evidence type="ECO:0000256" key="6">
    <source>
        <dbReference type="ARBA" id="ARBA00023136"/>
    </source>
</evidence>
<name>A0ABW5QYG5_9BACL</name>
<feature type="transmembrane region" description="Helical" evidence="7">
    <location>
        <begin position="147"/>
        <end position="166"/>
    </location>
</feature>
<keyword evidence="3" id="KW-0547">Nucleotide-binding</keyword>
<gene>
    <name evidence="10" type="ORF">ACFSW5_14375</name>
</gene>
<organism evidence="10 11">
    <name type="scientific">Paenibacillus thailandensis</name>
    <dbReference type="NCBI Taxonomy" id="393250"/>
    <lineage>
        <taxon>Bacteria</taxon>
        <taxon>Bacillati</taxon>
        <taxon>Bacillota</taxon>
        <taxon>Bacilli</taxon>
        <taxon>Bacillales</taxon>
        <taxon>Paenibacillaceae</taxon>
        <taxon>Paenibacillus</taxon>
    </lineage>
</organism>
<feature type="transmembrane region" description="Helical" evidence="7">
    <location>
        <begin position="20"/>
        <end position="50"/>
    </location>
</feature>
<protein>
    <submittedName>
        <fullName evidence="10">ABC transporter ATP-binding protein</fullName>
    </submittedName>
</protein>
<reference evidence="11" key="1">
    <citation type="journal article" date="2019" name="Int. J. Syst. Evol. Microbiol.">
        <title>The Global Catalogue of Microorganisms (GCM) 10K type strain sequencing project: providing services to taxonomists for standard genome sequencing and annotation.</title>
        <authorList>
            <consortium name="The Broad Institute Genomics Platform"/>
            <consortium name="The Broad Institute Genome Sequencing Center for Infectious Disease"/>
            <person name="Wu L."/>
            <person name="Ma J."/>
        </authorList>
    </citation>
    <scope>NUCLEOTIDE SEQUENCE [LARGE SCALE GENOMIC DNA]</scope>
    <source>
        <strain evidence="11">TISTR 1827</strain>
    </source>
</reference>
<evidence type="ECO:0000256" key="7">
    <source>
        <dbReference type="SAM" id="Phobius"/>
    </source>
</evidence>
<dbReference type="SUPFAM" id="SSF52540">
    <property type="entry name" value="P-loop containing nucleoside triphosphate hydrolases"/>
    <property type="match status" value="1"/>
</dbReference>